<keyword evidence="3" id="KW-1185">Reference proteome</keyword>
<keyword evidence="1" id="KW-1133">Transmembrane helix</keyword>
<evidence type="ECO:0000313" key="4">
    <source>
        <dbReference type="WBParaSite" id="Smp_350120.1"/>
    </source>
</evidence>
<dbReference type="AlphaFoldDB" id="A0AA82N8J6"/>
<reference evidence="4" key="2">
    <citation type="submission" date="2023-11" db="UniProtKB">
        <authorList>
            <consortium name="WormBaseParasite"/>
        </authorList>
    </citation>
    <scope>IDENTIFICATION</scope>
    <source>
        <strain evidence="4">Puerto Rican</strain>
    </source>
</reference>
<feature type="transmembrane region" description="Helical" evidence="1">
    <location>
        <begin position="331"/>
        <end position="355"/>
    </location>
</feature>
<feature type="signal peptide" evidence="2">
    <location>
        <begin position="1"/>
        <end position="26"/>
    </location>
</feature>
<name>A0AA82N8J6_SCHMA</name>
<organism evidence="3 4">
    <name type="scientific">Schistosoma mansoni</name>
    <name type="common">Blood fluke</name>
    <dbReference type="NCBI Taxonomy" id="6183"/>
    <lineage>
        <taxon>Eukaryota</taxon>
        <taxon>Metazoa</taxon>
        <taxon>Spiralia</taxon>
        <taxon>Lophotrochozoa</taxon>
        <taxon>Platyhelminthes</taxon>
        <taxon>Trematoda</taxon>
        <taxon>Digenea</taxon>
        <taxon>Strigeidida</taxon>
        <taxon>Schistosomatoidea</taxon>
        <taxon>Schistosomatidae</taxon>
        <taxon>Schistosoma</taxon>
    </lineage>
</organism>
<keyword evidence="1" id="KW-0472">Membrane</keyword>
<evidence type="ECO:0008006" key="5">
    <source>
        <dbReference type="Google" id="ProtNLM"/>
    </source>
</evidence>
<feature type="chain" id="PRO_5041709991" description="Egg protein CP391S-like protein" evidence="2">
    <location>
        <begin position="27"/>
        <end position="363"/>
    </location>
</feature>
<evidence type="ECO:0000313" key="3">
    <source>
        <dbReference type="Proteomes" id="UP000008854"/>
    </source>
</evidence>
<evidence type="ECO:0000256" key="1">
    <source>
        <dbReference type="SAM" id="Phobius"/>
    </source>
</evidence>
<accession>A0AA82N8J6</accession>
<proteinExistence type="predicted"/>
<dbReference type="Proteomes" id="UP000008854">
    <property type="component" value="Unassembled WGS sequence"/>
</dbReference>
<reference evidence="3" key="1">
    <citation type="journal article" date="2012" name="PLoS Negl. Trop. Dis.">
        <title>A systematically improved high quality genome and transcriptome of the human blood fluke Schistosoma mansoni.</title>
        <authorList>
            <person name="Protasio A.V."/>
            <person name="Tsai I.J."/>
            <person name="Babbage A."/>
            <person name="Nichol S."/>
            <person name="Hunt M."/>
            <person name="Aslett M.A."/>
            <person name="De Silva N."/>
            <person name="Velarde G.S."/>
            <person name="Anderson T.J."/>
            <person name="Clark R.C."/>
            <person name="Davidson C."/>
            <person name="Dillon G.P."/>
            <person name="Holroyd N.E."/>
            <person name="LoVerde P.T."/>
            <person name="Lloyd C."/>
            <person name="McQuillan J."/>
            <person name="Oliveira G."/>
            <person name="Otto T.D."/>
            <person name="Parker-Manuel S.J."/>
            <person name="Quail M.A."/>
            <person name="Wilson R.A."/>
            <person name="Zerlotini A."/>
            <person name="Dunne D.W."/>
            <person name="Berriman M."/>
        </authorList>
    </citation>
    <scope>NUCLEOTIDE SEQUENCE [LARGE SCALE GENOMIC DNA]</scope>
    <source>
        <strain evidence="3">Puerto Rican</strain>
    </source>
</reference>
<sequence length="363" mass="42488">MRYNFYSDISISFYLVVVLLYKCLQCQDVCQQPDLLQYEKVIYVNKSYLYSHHYNYTMRITLNQPNPVFNENLLKSPTNEEVKPNFQFKYYESQVNNFNVYSYGTIDIQKVIRIGQIDIFILGEDGSEVQVLNEKDLFAARWSIKKNDNSKLVKGTVFCLIYPSGKISIYYEDIPTEINRNLLYSKMRGIFWCQTSEVESRITIPIERIKSGTLVEYEPMGESCAKYNTSESCQNARPSDIACIWCDKNNTCIDIYYQDTDYLKENNCRVKRPDVNDSSTQTPIKYIQTTSATTEVQVRETLKETSIVTDQYMHTTDGITEENGQNKSLQYLYIVIPLVVSFFALCIGCVIWRWLYMKKKRNL</sequence>
<keyword evidence="2" id="KW-0732">Signal</keyword>
<keyword evidence="1" id="KW-0812">Transmembrane</keyword>
<dbReference type="WBParaSite" id="Smp_350120.1">
    <property type="protein sequence ID" value="Smp_350120.1"/>
    <property type="gene ID" value="Smp_350120"/>
</dbReference>
<evidence type="ECO:0000256" key="2">
    <source>
        <dbReference type="SAM" id="SignalP"/>
    </source>
</evidence>
<protein>
    <recommendedName>
        <fullName evidence="5">Egg protein CP391S-like protein</fullName>
    </recommendedName>
</protein>